<gene>
    <name evidence="1" type="ORF">MONAX_5E033155</name>
</gene>
<evidence type="ECO:0000313" key="1">
    <source>
        <dbReference type="EMBL" id="VTJ68215.1"/>
    </source>
</evidence>
<organism evidence="1 2">
    <name type="scientific">Marmota monax</name>
    <name type="common">Woodchuck</name>
    <dbReference type="NCBI Taxonomy" id="9995"/>
    <lineage>
        <taxon>Eukaryota</taxon>
        <taxon>Metazoa</taxon>
        <taxon>Chordata</taxon>
        <taxon>Craniata</taxon>
        <taxon>Vertebrata</taxon>
        <taxon>Euteleostomi</taxon>
        <taxon>Mammalia</taxon>
        <taxon>Eutheria</taxon>
        <taxon>Euarchontoglires</taxon>
        <taxon>Glires</taxon>
        <taxon>Rodentia</taxon>
        <taxon>Sciuromorpha</taxon>
        <taxon>Sciuridae</taxon>
        <taxon>Xerinae</taxon>
        <taxon>Marmotini</taxon>
        <taxon>Marmota</taxon>
    </lineage>
</organism>
<dbReference type="AlphaFoldDB" id="A0A5E4BFQ1"/>
<protein>
    <submittedName>
        <fullName evidence="1">Uncharacterized protein</fullName>
    </submittedName>
</protein>
<feature type="non-terminal residue" evidence="1">
    <location>
        <position position="1"/>
    </location>
</feature>
<dbReference type="EMBL" id="CABDUW010000420">
    <property type="protein sequence ID" value="VTJ68215.1"/>
    <property type="molecule type" value="Genomic_DNA"/>
</dbReference>
<reference evidence="1" key="1">
    <citation type="submission" date="2019-04" db="EMBL/GenBank/DDBJ databases">
        <authorList>
            <person name="Alioto T."/>
            <person name="Alioto T."/>
        </authorList>
    </citation>
    <scope>NUCLEOTIDE SEQUENCE [LARGE SCALE GENOMIC DNA]</scope>
</reference>
<feature type="non-terminal residue" evidence="1">
    <location>
        <position position="59"/>
    </location>
</feature>
<dbReference type="Proteomes" id="UP000335636">
    <property type="component" value="Unassembled WGS sequence"/>
</dbReference>
<name>A0A5E4BFQ1_MARMO</name>
<comment type="caution">
    <text evidence="1">The sequence shown here is derived from an EMBL/GenBank/DDBJ whole genome shotgun (WGS) entry which is preliminary data.</text>
</comment>
<sequence>LDSDDAPGMKNSLTLESDTLDGSFTNKEQIGEGKQLVQKIQSLLRPTCNFPGLEAQSSE</sequence>
<keyword evidence="2" id="KW-1185">Reference proteome</keyword>
<evidence type="ECO:0000313" key="2">
    <source>
        <dbReference type="Proteomes" id="UP000335636"/>
    </source>
</evidence>
<accession>A0A5E4BFQ1</accession>
<proteinExistence type="predicted"/>